<keyword evidence="9" id="KW-1185">Reference proteome</keyword>
<keyword evidence="5 7" id="KW-1133">Transmembrane helix</keyword>
<organism evidence="8 9">
    <name type="scientific">Methylobacterium oryzae CBMB20</name>
    <dbReference type="NCBI Taxonomy" id="693986"/>
    <lineage>
        <taxon>Bacteria</taxon>
        <taxon>Pseudomonadati</taxon>
        <taxon>Pseudomonadota</taxon>
        <taxon>Alphaproteobacteria</taxon>
        <taxon>Hyphomicrobiales</taxon>
        <taxon>Methylobacteriaceae</taxon>
        <taxon>Methylobacterium</taxon>
    </lineage>
</organism>
<feature type="transmembrane region" description="Helical" evidence="7">
    <location>
        <begin position="79"/>
        <end position="99"/>
    </location>
</feature>
<evidence type="ECO:0000313" key="9">
    <source>
        <dbReference type="Proteomes" id="UP000029492"/>
    </source>
</evidence>
<evidence type="ECO:0000256" key="1">
    <source>
        <dbReference type="ARBA" id="ARBA00004651"/>
    </source>
</evidence>
<dbReference type="PANTHER" id="PTHR33452">
    <property type="entry name" value="OXIDOREDUCTASE CATD-RELATED"/>
    <property type="match status" value="1"/>
</dbReference>
<name>A0A089P5V2_9HYPH</name>
<accession>A0A089P5V2</accession>
<evidence type="ECO:0000256" key="5">
    <source>
        <dbReference type="ARBA" id="ARBA00022989"/>
    </source>
</evidence>
<keyword evidence="3" id="KW-1003">Cell membrane</keyword>
<dbReference type="HOGENOM" id="CLU_058421_8_3_5"/>
<comment type="similarity">
    <text evidence="2">Belongs to the DoxX family.</text>
</comment>
<protein>
    <submittedName>
        <fullName evidence="8">DoxX family protein</fullName>
    </submittedName>
</protein>
<evidence type="ECO:0000256" key="2">
    <source>
        <dbReference type="ARBA" id="ARBA00006679"/>
    </source>
</evidence>
<keyword evidence="4 7" id="KW-0812">Transmembrane</keyword>
<proteinExistence type="inferred from homology"/>
<evidence type="ECO:0000313" key="8">
    <source>
        <dbReference type="EMBL" id="AIQ93378.1"/>
    </source>
</evidence>
<feature type="transmembrane region" description="Helical" evidence="7">
    <location>
        <begin position="55"/>
        <end position="72"/>
    </location>
</feature>
<dbReference type="InterPro" id="IPR051907">
    <property type="entry name" value="DoxX-like_oxidoreductase"/>
</dbReference>
<dbReference type="GO" id="GO:0005886">
    <property type="term" value="C:plasma membrane"/>
    <property type="evidence" value="ECO:0007669"/>
    <property type="project" value="UniProtKB-SubCell"/>
</dbReference>
<feature type="transmembrane region" description="Helical" evidence="7">
    <location>
        <begin position="111"/>
        <end position="131"/>
    </location>
</feature>
<gene>
    <name evidence="8" type="ORF">MOC_5623</name>
</gene>
<evidence type="ECO:0000256" key="7">
    <source>
        <dbReference type="SAM" id="Phobius"/>
    </source>
</evidence>
<reference evidence="8 9" key="1">
    <citation type="journal article" date="2014" name="PLoS ONE">
        <title>Genome Information of Methylobacterium oryzae, a Plant-Probiotic Methylotroph in the Phyllosphere.</title>
        <authorList>
            <person name="Kwak M.J."/>
            <person name="Jeong H."/>
            <person name="Madhaiyan M."/>
            <person name="Lee Y."/>
            <person name="Sa T.M."/>
            <person name="Oh T.K."/>
            <person name="Kim J.F."/>
        </authorList>
    </citation>
    <scope>NUCLEOTIDE SEQUENCE [LARGE SCALE GENOMIC DNA]</scope>
    <source>
        <strain evidence="8 9">CBMB20</strain>
    </source>
</reference>
<dbReference type="PANTHER" id="PTHR33452:SF1">
    <property type="entry name" value="INNER MEMBRANE PROTEIN YPHA-RELATED"/>
    <property type="match status" value="1"/>
</dbReference>
<dbReference type="eggNOG" id="COG2259">
    <property type="taxonomic scope" value="Bacteria"/>
</dbReference>
<dbReference type="AlphaFoldDB" id="A0A089P5V2"/>
<evidence type="ECO:0000256" key="4">
    <source>
        <dbReference type="ARBA" id="ARBA00022692"/>
    </source>
</evidence>
<evidence type="ECO:0000256" key="3">
    <source>
        <dbReference type="ARBA" id="ARBA00022475"/>
    </source>
</evidence>
<dbReference type="Proteomes" id="UP000029492">
    <property type="component" value="Chromosome"/>
</dbReference>
<dbReference type="Pfam" id="PF07681">
    <property type="entry name" value="DoxX"/>
    <property type="match status" value="1"/>
</dbReference>
<dbReference type="STRING" id="693986.MOC_5623"/>
<dbReference type="KEGG" id="mor:MOC_5623"/>
<sequence length="138" mass="13895">MTMSPISSPGATALLPVAGRVLMSAIFLVSGAGKLAAPAATLATIEAAHLPLPPLAYAAATSVEVVGGLLLIAGYRTRLVALILALFAVATAVTFHAALGDQNQMFHFLKNLAMAGGLLQVAAFGAGPFSLDARQGRA</sequence>
<keyword evidence="6 7" id="KW-0472">Membrane</keyword>
<comment type="subcellular location">
    <subcellularLocation>
        <location evidence="1">Cell membrane</location>
        <topology evidence="1">Multi-pass membrane protein</topology>
    </subcellularLocation>
</comment>
<dbReference type="InterPro" id="IPR032808">
    <property type="entry name" value="DoxX"/>
</dbReference>
<dbReference type="EMBL" id="CP003811">
    <property type="protein sequence ID" value="AIQ93378.1"/>
    <property type="molecule type" value="Genomic_DNA"/>
</dbReference>
<evidence type="ECO:0000256" key="6">
    <source>
        <dbReference type="ARBA" id="ARBA00023136"/>
    </source>
</evidence>